<dbReference type="Proteomes" id="UP000290365">
    <property type="component" value="Chromosome"/>
</dbReference>
<sequence>MEGFINRNEELTLLAEAVDTLQDRQRLLRTPVVEFYGVEGIGKTTLLQKVASWCREKQLSYVWADAKKHPPQQFINEARVLVEKEEPVVAILDSLEAANEGQLHEIEDGLHDLVERNNLFVLLASRSIQRFEKTRSLARTLTARLLKPLKRDACLEFLGSYHSAITPEIRNAIFEWTRGYPLAMNVMTDAIVQDHLNPLEASGQQLLIQLIMQKVVQDKLLASVSAADFARFETLLSLFSVPRRFNLILMQDLINNFASQYSLENSMAYITLPSTINRAGGVLNWDLERSGYCIDGPVRNLFLLRYQFEQGQEYHAIHEFLAEKNKAYMQSVTGSDRIRYLREYLYHLAFSIADRASLRSIIEKQIEDIKRPDDFLQLYEEFLRDEELQEALGKDNASFAISLMRRNYIKVYCHLPAEDRRGSLKQFFSYTVSNVKTDDFSRIFEEGMRQIIKQESGANATKLYTELRDDEELRSMLEEHYEAVMARIEHDLQEG</sequence>
<evidence type="ECO:0000313" key="3">
    <source>
        <dbReference type="Proteomes" id="UP000290365"/>
    </source>
</evidence>
<name>A0A4P6JWH2_KTERU</name>
<dbReference type="InterPro" id="IPR027417">
    <property type="entry name" value="P-loop_NTPase"/>
</dbReference>
<dbReference type="RefSeq" id="WP_129890990.1">
    <property type="nucleotide sequence ID" value="NZ_CP035758.1"/>
</dbReference>
<reference evidence="2 3" key="1">
    <citation type="submission" date="2019-01" db="EMBL/GenBank/DDBJ databases">
        <title>Ktedonosporobacter rubrisoli SCAWS-G2.</title>
        <authorList>
            <person name="Huang Y."/>
            <person name="Yan B."/>
        </authorList>
    </citation>
    <scope>NUCLEOTIDE SEQUENCE [LARGE SCALE GENOMIC DNA]</scope>
    <source>
        <strain evidence="2 3">SCAWS-G2</strain>
    </source>
</reference>
<accession>A0A4P6JWH2</accession>
<evidence type="ECO:0000313" key="2">
    <source>
        <dbReference type="EMBL" id="QBD79924.1"/>
    </source>
</evidence>
<dbReference type="Gene3D" id="3.40.50.300">
    <property type="entry name" value="P-loop containing nucleotide triphosphate hydrolases"/>
    <property type="match status" value="1"/>
</dbReference>
<gene>
    <name evidence="2" type="ORF">EPA93_29660</name>
</gene>
<dbReference type="OrthoDB" id="152111at2"/>
<dbReference type="AlphaFoldDB" id="A0A4P6JWH2"/>
<feature type="domain" description="AAA+ ATPase" evidence="1">
    <location>
        <begin position="29"/>
        <end position="151"/>
    </location>
</feature>
<organism evidence="2 3">
    <name type="scientific">Ktedonosporobacter rubrisoli</name>
    <dbReference type="NCBI Taxonomy" id="2509675"/>
    <lineage>
        <taxon>Bacteria</taxon>
        <taxon>Bacillati</taxon>
        <taxon>Chloroflexota</taxon>
        <taxon>Ktedonobacteria</taxon>
        <taxon>Ktedonobacterales</taxon>
        <taxon>Ktedonosporobacteraceae</taxon>
        <taxon>Ktedonosporobacter</taxon>
    </lineage>
</organism>
<keyword evidence="3" id="KW-1185">Reference proteome</keyword>
<dbReference type="PRINTS" id="PR00364">
    <property type="entry name" value="DISEASERSIST"/>
</dbReference>
<dbReference type="EMBL" id="CP035758">
    <property type="protein sequence ID" value="QBD79924.1"/>
    <property type="molecule type" value="Genomic_DNA"/>
</dbReference>
<evidence type="ECO:0000259" key="1">
    <source>
        <dbReference type="SMART" id="SM00382"/>
    </source>
</evidence>
<protein>
    <recommendedName>
        <fullName evidence="1">AAA+ ATPase domain-containing protein</fullName>
    </recommendedName>
</protein>
<proteinExistence type="predicted"/>
<dbReference type="InterPro" id="IPR003593">
    <property type="entry name" value="AAA+_ATPase"/>
</dbReference>
<dbReference type="KEGG" id="kbs:EPA93_29660"/>
<dbReference type="SMART" id="SM00382">
    <property type="entry name" value="AAA"/>
    <property type="match status" value="1"/>
</dbReference>
<dbReference type="SUPFAM" id="SSF52540">
    <property type="entry name" value="P-loop containing nucleoside triphosphate hydrolases"/>
    <property type="match status" value="1"/>
</dbReference>